<feature type="region of interest" description="Disordered" evidence="1">
    <location>
        <begin position="98"/>
        <end position="125"/>
    </location>
</feature>
<name>A0A7J7NK66_9MAGN</name>
<keyword evidence="3" id="KW-1185">Reference proteome</keyword>
<reference evidence="2 3" key="1">
    <citation type="journal article" date="2020" name="IScience">
        <title>Genome Sequencing of the Endangered Kingdonia uniflora (Circaeasteraceae, Ranunculales) Reveals Potential Mechanisms of Evolutionary Specialization.</title>
        <authorList>
            <person name="Sun Y."/>
            <person name="Deng T."/>
            <person name="Zhang A."/>
            <person name="Moore M.J."/>
            <person name="Landis J.B."/>
            <person name="Lin N."/>
            <person name="Zhang H."/>
            <person name="Zhang X."/>
            <person name="Huang J."/>
            <person name="Zhang X."/>
            <person name="Sun H."/>
            <person name="Wang H."/>
        </authorList>
    </citation>
    <scope>NUCLEOTIDE SEQUENCE [LARGE SCALE GENOMIC DNA]</scope>
    <source>
        <strain evidence="2">TB1705</strain>
        <tissue evidence="2">Leaf</tissue>
    </source>
</reference>
<feature type="region of interest" description="Disordered" evidence="1">
    <location>
        <begin position="1"/>
        <end position="30"/>
    </location>
</feature>
<evidence type="ECO:0000313" key="3">
    <source>
        <dbReference type="Proteomes" id="UP000541444"/>
    </source>
</evidence>
<dbReference type="Proteomes" id="UP000541444">
    <property type="component" value="Unassembled WGS sequence"/>
</dbReference>
<evidence type="ECO:0000256" key="1">
    <source>
        <dbReference type="SAM" id="MobiDB-lite"/>
    </source>
</evidence>
<dbReference type="AlphaFoldDB" id="A0A7J7NK66"/>
<sequence>MKVIPRKRRRALGEENSEDEDEEMTKAEGQEHIVAKRASIVELCEDDPDKASKKMKMSTFQRDLEAITNSLDERLEHQRSKQERVWAVKLAAKEREKAEQKMQEGDTDVVNGIDGGTGGGVEAPVTEAISTGPVDDVVAEGAGSMLRLLAL</sequence>
<accession>A0A7J7NK66</accession>
<dbReference type="EMBL" id="JACGCM010000723">
    <property type="protein sequence ID" value="KAF6167585.1"/>
    <property type="molecule type" value="Genomic_DNA"/>
</dbReference>
<evidence type="ECO:0000313" key="2">
    <source>
        <dbReference type="EMBL" id="KAF6167585.1"/>
    </source>
</evidence>
<feature type="compositionally biased region" description="Basic residues" evidence="1">
    <location>
        <begin position="1"/>
        <end position="10"/>
    </location>
</feature>
<gene>
    <name evidence="2" type="ORF">GIB67_031168</name>
</gene>
<organism evidence="2 3">
    <name type="scientific">Kingdonia uniflora</name>
    <dbReference type="NCBI Taxonomy" id="39325"/>
    <lineage>
        <taxon>Eukaryota</taxon>
        <taxon>Viridiplantae</taxon>
        <taxon>Streptophyta</taxon>
        <taxon>Embryophyta</taxon>
        <taxon>Tracheophyta</taxon>
        <taxon>Spermatophyta</taxon>
        <taxon>Magnoliopsida</taxon>
        <taxon>Ranunculales</taxon>
        <taxon>Circaeasteraceae</taxon>
        <taxon>Kingdonia</taxon>
    </lineage>
</organism>
<proteinExistence type="predicted"/>
<comment type="caution">
    <text evidence="2">The sequence shown here is derived from an EMBL/GenBank/DDBJ whole genome shotgun (WGS) entry which is preliminary data.</text>
</comment>
<protein>
    <submittedName>
        <fullName evidence="2">Uncharacterized protein</fullName>
    </submittedName>
</protein>